<dbReference type="EnsemblPlants" id="PGSC0003DMT400050248">
    <property type="protein sequence ID" value="PGSC0003DMT400050248"/>
    <property type="gene ID" value="PGSC0003DMG400019516"/>
</dbReference>
<name>M1BQ04_SOLTU</name>
<dbReference type="OrthoDB" id="1193027at2759"/>
<sequence>MTTSADIKVATKNVLLDRVVACGVIAELQKVIVANRGVKANVHLHLHPHLHLHTQSDDAECKLEVENVLLDCVVVHLVGVEPQNIIVPNSGVKVSATL</sequence>
<dbReference type="HOGENOM" id="CLU_2337665_0_0_1"/>
<dbReference type="ExpressionAtlas" id="M1BQ04">
    <property type="expression patterns" value="baseline"/>
</dbReference>
<keyword evidence="2" id="KW-1185">Reference proteome</keyword>
<evidence type="ECO:0000313" key="2">
    <source>
        <dbReference type="Proteomes" id="UP000011115"/>
    </source>
</evidence>
<dbReference type="Proteomes" id="UP000011115">
    <property type="component" value="Unassembled WGS sequence"/>
</dbReference>
<gene>
    <name evidence="1" type="primary">LOC107058372</name>
</gene>
<dbReference type="AlphaFoldDB" id="M1BQ04"/>
<evidence type="ECO:0000313" key="1">
    <source>
        <dbReference type="EnsemblPlants" id="PGSC0003DMT400050248"/>
    </source>
</evidence>
<reference evidence="2" key="1">
    <citation type="journal article" date="2011" name="Nature">
        <title>Genome sequence and analysis of the tuber crop potato.</title>
        <authorList>
            <consortium name="The Potato Genome Sequencing Consortium"/>
        </authorList>
    </citation>
    <scope>NUCLEOTIDE SEQUENCE [LARGE SCALE GENOMIC DNA]</scope>
    <source>
        <strain evidence="2">cv. DM1-3 516 R44</strain>
    </source>
</reference>
<reference evidence="1" key="2">
    <citation type="submission" date="2015-06" db="UniProtKB">
        <authorList>
            <consortium name="EnsemblPlants"/>
        </authorList>
    </citation>
    <scope>IDENTIFICATION</scope>
    <source>
        <strain evidence="1">DM1-3 516 R44</strain>
    </source>
</reference>
<accession>M1BQ04</accession>
<proteinExistence type="predicted"/>
<organism evidence="1 2">
    <name type="scientific">Solanum tuberosum</name>
    <name type="common">Potato</name>
    <dbReference type="NCBI Taxonomy" id="4113"/>
    <lineage>
        <taxon>Eukaryota</taxon>
        <taxon>Viridiplantae</taxon>
        <taxon>Streptophyta</taxon>
        <taxon>Embryophyta</taxon>
        <taxon>Tracheophyta</taxon>
        <taxon>Spermatophyta</taxon>
        <taxon>Magnoliopsida</taxon>
        <taxon>eudicotyledons</taxon>
        <taxon>Gunneridae</taxon>
        <taxon>Pentapetalae</taxon>
        <taxon>asterids</taxon>
        <taxon>lamiids</taxon>
        <taxon>Solanales</taxon>
        <taxon>Solanaceae</taxon>
        <taxon>Solanoideae</taxon>
        <taxon>Solaneae</taxon>
        <taxon>Solanum</taxon>
    </lineage>
</organism>
<dbReference type="Gramene" id="PGSC0003DMT400050248">
    <property type="protein sequence ID" value="PGSC0003DMT400050248"/>
    <property type="gene ID" value="PGSC0003DMG400019516"/>
</dbReference>
<protein>
    <submittedName>
        <fullName evidence="1">Chitin-binding lectin</fullName>
    </submittedName>
</protein>